<evidence type="ECO:0000313" key="15">
    <source>
        <dbReference type="Proteomes" id="UP000655225"/>
    </source>
</evidence>
<dbReference type="GO" id="GO:0003400">
    <property type="term" value="P:regulation of COPII vesicle coating"/>
    <property type="evidence" value="ECO:0007669"/>
    <property type="project" value="TreeGrafter"/>
</dbReference>
<dbReference type="GO" id="GO:0005085">
    <property type="term" value="F:guanyl-nucleotide exchange factor activity"/>
    <property type="evidence" value="ECO:0007669"/>
    <property type="project" value="InterPro"/>
</dbReference>
<keyword evidence="9 13" id="KW-1133">Transmembrane helix</keyword>
<feature type="region of interest" description="Disordered" evidence="12">
    <location>
        <begin position="30"/>
        <end position="63"/>
    </location>
</feature>
<evidence type="ECO:0000256" key="2">
    <source>
        <dbReference type="ARBA" id="ARBA00022448"/>
    </source>
</evidence>
<dbReference type="PANTHER" id="PTHR23284:SF0">
    <property type="entry name" value="PROLACTIN REGULATORY ELEMENT-BINDING PROTEIN"/>
    <property type="match status" value="1"/>
</dbReference>
<evidence type="ECO:0000256" key="10">
    <source>
        <dbReference type="ARBA" id="ARBA00023136"/>
    </source>
</evidence>
<keyword evidence="2" id="KW-0813">Transport</keyword>
<feature type="compositionally biased region" description="Polar residues" evidence="12">
    <location>
        <begin position="48"/>
        <end position="57"/>
    </location>
</feature>
<evidence type="ECO:0000313" key="14">
    <source>
        <dbReference type="EMBL" id="KAF8399000.1"/>
    </source>
</evidence>
<keyword evidence="7" id="KW-0931">ER-Golgi transport</keyword>
<comment type="subcellular location">
    <subcellularLocation>
        <location evidence="1">Endoplasmic reticulum membrane</location>
        <topology evidence="1">Single-pass membrane protein</topology>
    </subcellularLocation>
</comment>
<keyword evidence="8" id="KW-0653">Protein transport</keyword>
<sequence>MGKGRDPEPPCFQKYGVPLYGASWVPLMKNHDQKPKEEEPEELGDGSSPPSTTTQNFLVFAGGGGEGRSGIPNSILLAEFDFVSNSLSDHPFNFNSRTLFSIMALSYSFLILAFLMAESKKGHKIVVSESEESSPDEDLTPPETFVDIDHDISIGEGQPSWLKKTIISSSSKKQSKDKGKAPVSSSELILPKWFEWDAAESTEIQKLGLKSSEKVLTELEDVGQQLALTFNNEGSILAVGGEMHTHRNANKKQTDWPKVQDGYIRVFKWPSMEVILDKADAHAAVKNLDFSFDGKFLVSLGSGGPCRVWDLTSSTIVASLPKENDEVFGFCRFSQTSDGNQILYITATRSQGGCIMSWDPTSWRRIGSKLIVRDPISAFNVSVDGKLLAMALVSASLDSSARVTLIEDKKKQNGLSWWIIILIVLLAILAYFLKSKGVFP</sequence>
<keyword evidence="10 13" id="KW-0472">Membrane</keyword>
<evidence type="ECO:0000256" key="7">
    <source>
        <dbReference type="ARBA" id="ARBA00022892"/>
    </source>
</evidence>
<dbReference type="InterPro" id="IPR001680">
    <property type="entry name" value="WD40_rpt"/>
</dbReference>
<organism evidence="14 15">
    <name type="scientific">Tetracentron sinense</name>
    <name type="common">Spur-leaf</name>
    <dbReference type="NCBI Taxonomy" id="13715"/>
    <lineage>
        <taxon>Eukaryota</taxon>
        <taxon>Viridiplantae</taxon>
        <taxon>Streptophyta</taxon>
        <taxon>Embryophyta</taxon>
        <taxon>Tracheophyta</taxon>
        <taxon>Spermatophyta</taxon>
        <taxon>Magnoliopsida</taxon>
        <taxon>Trochodendrales</taxon>
        <taxon>Trochodendraceae</taxon>
        <taxon>Tetracentron</taxon>
    </lineage>
</organism>
<dbReference type="Proteomes" id="UP000655225">
    <property type="component" value="Unassembled WGS sequence"/>
</dbReference>
<dbReference type="Gene3D" id="2.130.10.10">
    <property type="entry name" value="YVTN repeat-like/Quinoprotein amine dehydrogenase"/>
    <property type="match status" value="1"/>
</dbReference>
<feature type="transmembrane region" description="Helical" evidence="13">
    <location>
        <begin position="98"/>
        <end position="117"/>
    </location>
</feature>
<reference evidence="14 15" key="1">
    <citation type="submission" date="2020-04" db="EMBL/GenBank/DDBJ databases">
        <title>Plant Genome Project.</title>
        <authorList>
            <person name="Zhang R.-G."/>
        </authorList>
    </citation>
    <scope>NUCLEOTIDE SEQUENCE [LARGE SCALE GENOMIC DNA]</scope>
    <source>
        <strain evidence="14">YNK0</strain>
        <tissue evidence="14">Leaf</tissue>
    </source>
</reference>
<proteinExistence type="predicted"/>
<evidence type="ECO:0000256" key="12">
    <source>
        <dbReference type="SAM" id="MobiDB-lite"/>
    </source>
</evidence>
<feature type="repeat" description="WD" evidence="11">
    <location>
        <begin position="285"/>
        <end position="319"/>
    </location>
</feature>
<dbReference type="InterPro" id="IPR036322">
    <property type="entry name" value="WD40_repeat_dom_sf"/>
</dbReference>
<comment type="caution">
    <text evidence="14">The sequence shown here is derived from an EMBL/GenBank/DDBJ whole genome shotgun (WGS) entry which is preliminary data.</text>
</comment>
<dbReference type="GO" id="GO:0005789">
    <property type="term" value="C:endoplasmic reticulum membrane"/>
    <property type="evidence" value="ECO:0007669"/>
    <property type="project" value="UniProtKB-SubCell"/>
</dbReference>
<keyword evidence="4 13" id="KW-0812">Transmembrane</keyword>
<keyword evidence="6" id="KW-0256">Endoplasmic reticulum</keyword>
<dbReference type="InterPro" id="IPR045260">
    <property type="entry name" value="Sec12-like"/>
</dbReference>
<evidence type="ECO:0000256" key="3">
    <source>
        <dbReference type="ARBA" id="ARBA00022574"/>
    </source>
</evidence>
<evidence type="ECO:0000256" key="11">
    <source>
        <dbReference type="PROSITE-ProRule" id="PRU00221"/>
    </source>
</evidence>
<dbReference type="InterPro" id="IPR015943">
    <property type="entry name" value="WD40/YVTN_repeat-like_dom_sf"/>
</dbReference>
<keyword evidence="3 11" id="KW-0853">WD repeat</keyword>
<evidence type="ECO:0000256" key="6">
    <source>
        <dbReference type="ARBA" id="ARBA00022824"/>
    </source>
</evidence>
<evidence type="ECO:0000256" key="4">
    <source>
        <dbReference type="ARBA" id="ARBA00022692"/>
    </source>
</evidence>
<dbReference type="EMBL" id="JABCRI010000010">
    <property type="protein sequence ID" value="KAF8399000.1"/>
    <property type="molecule type" value="Genomic_DNA"/>
</dbReference>
<keyword evidence="15" id="KW-1185">Reference proteome</keyword>
<evidence type="ECO:0000256" key="13">
    <source>
        <dbReference type="SAM" id="Phobius"/>
    </source>
</evidence>
<dbReference type="GO" id="GO:0006888">
    <property type="term" value="P:endoplasmic reticulum to Golgi vesicle-mediated transport"/>
    <property type="evidence" value="ECO:0007669"/>
    <property type="project" value="TreeGrafter"/>
</dbReference>
<evidence type="ECO:0000256" key="1">
    <source>
        <dbReference type="ARBA" id="ARBA00004389"/>
    </source>
</evidence>
<evidence type="ECO:0000256" key="9">
    <source>
        <dbReference type="ARBA" id="ARBA00022989"/>
    </source>
</evidence>
<evidence type="ECO:0000256" key="8">
    <source>
        <dbReference type="ARBA" id="ARBA00022927"/>
    </source>
</evidence>
<protein>
    <recommendedName>
        <fullName evidence="16">Prolactin regulatory element-binding protein</fullName>
    </recommendedName>
</protein>
<dbReference type="PANTHER" id="PTHR23284">
    <property type="entry name" value="PROLACTIN REGULATORY ELEMENT BINDING PROTEIN"/>
    <property type="match status" value="1"/>
</dbReference>
<evidence type="ECO:0008006" key="16">
    <source>
        <dbReference type="Google" id="ProtNLM"/>
    </source>
</evidence>
<dbReference type="PROSITE" id="PS50082">
    <property type="entry name" value="WD_REPEATS_2"/>
    <property type="match status" value="1"/>
</dbReference>
<feature type="transmembrane region" description="Helical" evidence="13">
    <location>
        <begin position="415"/>
        <end position="433"/>
    </location>
</feature>
<gene>
    <name evidence="14" type="ORF">HHK36_014867</name>
</gene>
<dbReference type="AlphaFoldDB" id="A0A834Z440"/>
<name>A0A834Z440_TETSI</name>
<dbReference type="GO" id="GO:0015031">
    <property type="term" value="P:protein transport"/>
    <property type="evidence" value="ECO:0007669"/>
    <property type="project" value="UniProtKB-KW"/>
</dbReference>
<evidence type="ECO:0000256" key="5">
    <source>
        <dbReference type="ARBA" id="ARBA00022737"/>
    </source>
</evidence>
<accession>A0A834Z440</accession>
<keyword evidence="5" id="KW-0677">Repeat</keyword>
<dbReference type="SUPFAM" id="SSF50978">
    <property type="entry name" value="WD40 repeat-like"/>
    <property type="match status" value="1"/>
</dbReference>
<dbReference type="OrthoDB" id="2013972at2759"/>